<dbReference type="GO" id="GO:0010468">
    <property type="term" value="P:regulation of gene expression"/>
    <property type="evidence" value="ECO:0007669"/>
    <property type="project" value="UniProtKB-ARBA"/>
</dbReference>
<dbReference type="CDD" id="cd00167">
    <property type="entry name" value="SANT"/>
    <property type="match status" value="1"/>
</dbReference>
<accession>A0AAU9S319</accession>
<keyword evidence="14" id="KW-0539">Nucleus</keyword>
<gene>
    <name evidence="21" type="ORF">TAV2_LOCUS10961</name>
</gene>
<dbReference type="SMART" id="SM00717">
    <property type="entry name" value="SANT"/>
    <property type="match status" value="1"/>
</dbReference>
<sequence>METLSRSLSKTLGELITSSSNQFSRRSGSIDGHDEEALKWAALEKLPTFTRLRTTIIHPHNLVDVTKFGVDDRQKFIDSIFKVTEEDNEKFLKKLRQRIDRVGIKLPTVEVRFRKLTIEADCHIGKRALPTLPNAALNIAGRGLRLFGFNFAETTKLTILKDASGIINSSRMTLLLGPPSSGKTTLLLALAGKLDPSLKVTGRVTYNGHGLEEFVPQKSSAYISQNDVHIGIMTVQETLDFSARCQGIGTRYDLLSELVRREKDAGILPEPEVDLFMKSIAAGNVKSSLITDYTLKILGLDICKDTMVGDEMTRGISGGQKKRVTTGEMIVGPTKTLFMDEISTGLDSSTTYQIVKCLKEVVRFTDATVLMSLLQPAPETFELFDDIILLSEGQIVYQGPRHHVLSFFETCGFKCPDRKGTADFLQEVTSRKDQEQYWADTTKPYIYMPVSEFSKRFRTFHVGANLENDLSVPYDRSKSHPASLVFNKHSVPKSQLFKICWDREVLLMSRNAFFYVFKTVQIIVMALITSTVYLRTEMGTKDENDGAVYIGALMFSMIANMFNGFAELSLIIQRLPVFYKQRDLLFHPPWTFTLPSFLLSIPISIFESVVWVSITYNLIGFSPEPSRFLKHLLVIYLTQQMASSIFRLIAATCRSMILANTGGSLVILLLFLLGGFIVPRGEIPVWWEWAYWISPMAYTYEALTVNEMLAPRWMDQPSSDNSTRLGLAVLEIFDVFTDPSWYWVGVGGILGFTILFNVLVTLALAFLNPLEKPQAIVSKENAEENRAENGLESRSTCVKRGMVLPFTPLTMSFDDVNYYVDMPKEMKEQEVVKDKLQLLREVTGVFRPGVLTALMGVSGAGKTTLMDVLAGRKTGGYIEGDIRISGFPKRQDTFARISGYCEQNDIHSPQVTVRESLIYSAFLRLPKEVIKDEKMRFVDQVMELVELKSLKDAIVGLPGITGLSTEQRKRLTIAVELVANPSIIFMDEPTSGLDARAAAIVMRTVRNTVDTGRTVVCTIHQPSIDIFEAFDELLLMKRGGQVIYAGPLGRNSHKIIEYFQTKQETCKGTKHTATRSNRSLFLNAVLTITWITYWRTPDYNLARFFFTMVAALMVGSIFWKVGTKRDNANDLTKVIGAMYAAVLFVGINNSTSVQPLVSVERTVFYRERAAEMYSALPYALAQVVCEIPYVLVQATFYTLVIYAMLCFEWTVVKFFCFFFVTFFSFLYFTYYGMMAVAITPNQQVAAIFAGAFYGLFNLFSGFLIPRPKIPKWWIWYYWICPVAWTVYGLIVSQYGDVEDTIKVPGMMEDPTIKWYIRNHYGYDSNFMGSIAVVLVGFTVFFAAMFAFGIKIKRWEKGRGNYDKDKIMCSHCSNNGHNSRTCPTRGGGTCGGSGIGGGSGGGSSSSAVKLFGVRLTDGSIIKKSASMGNLSALAVAAAAAHHRLSPSSPLATGNHNDSPLSDHARYSNQHNEGYLSDDPAHGSIHRRAERKRGVPWTEEEHRLFLVGLQKLGKGDWRGISRNYVTSRTPTQVASHAQKYFIRHSCSSRRKRRSSLFDMVTDEMVTESSPTQEDQTINRSSPSKEPENKTYLPSLELSLNNTTESEAVVATTPPQGKPEEAIEPSSELSPMLVPGGFFPPCFPVTYTLWLPATSTSLHGTEHCLEAETSSQQHQVLKPKPGFAKERATAQFRQSEENLAGGSRMKKENPDRIKPEHDDTNQDVSH</sequence>
<dbReference type="InterPro" id="IPR013581">
    <property type="entry name" value="PDR_assoc"/>
</dbReference>
<comment type="similarity">
    <text evidence="3">Belongs to the ABC transporter superfamily. ABCG family. PDR (TC 3.A.1.205) subfamily.</text>
</comment>
<dbReference type="Proteomes" id="UP000836841">
    <property type="component" value="Chromosome 3"/>
</dbReference>
<feature type="transmembrane region" description="Helical" evidence="16">
    <location>
        <begin position="1187"/>
        <end position="1207"/>
    </location>
</feature>
<feature type="region of interest" description="Disordered" evidence="15">
    <location>
        <begin position="1667"/>
        <end position="1723"/>
    </location>
</feature>
<feature type="transmembrane region" description="Helical" evidence="16">
    <location>
        <begin position="1244"/>
        <end position="1263"/>
    </location>
</feature>
<feature type="compositionally biased region" description="Basic and acidic residues" evidence="15">
    <location>
        <begin position="1702"/>
        <end position="1723"/>
    </location>
</feature>
<dbReference type="InterPro" id="IPR001005">
    <property type="entry name" value="SANT/Myb"/>
</dbReference>
<protein>
    <submittedName>
        <fullName evidence="21">Uncharacterized protein</fullName>
    </submittedName>
</protein>
<keyword evidence="7" id="KW-0547">Nucleotide-binding</keyword>
<feature type="transmembrane region" description="Helical" evidence="16">
    <location>
        <begin position="657"/>
        <end position="678"/>
    </location>
</feature>
<evidence type="ECO:0000313" key="21">
    <source>
        <dbReference type="EMBL" id="CAH2053552.1"/>
    </source>
</evidence>
<keyword evidence="13" id="KW-0804">Transcription</keyword>
<dbReference type="InterPro" id="IPR027417">
    <property type="entry name" value="P-loop_NTPase"/>
</dbReference>
<feature type="transmembrane region" description="Helical" evidence="16">
    <location>
        <begin position="1080"/>
        <end position="1096"/>
    </location>
</feature>
<dbReference type="InterPro" id="IPR017884">
    <property type="entry name" value="SANT_dom"/>
</dbReference>
<feature type="compositionally biased region" description="Polar residues" evidence="15">
    <location>
        <begin position="1564"/>
        <end position="1579"/>
    </location>
</feature>
<dbReference type="Pfam" id="PF19055">
    <property type="entry name" value="ABC2_membrane_7"/>
    <property type="match status" value="1"/>
</dbReference>
<evidence type="ECO:0000313" key="22">
    <source>
        <dbReference type="Proteomes" id="UP000836841"/>
    </source>
</evidence>
<dbReference type="PANTHER" id="PTHR19241">
    <property type="entry name" value="ATP-BINDING CASSETTE TRANSPORTER"/>
    <property type="match status" value="1"/>
</dbReference>
<keyword evidence="12 16" id="KW-0472">Membrane</keyword>
<feature type="transmembrane region" description="Helical" evidence="16">
    <location>
        <begin position="1214"/>
        <end position="1238"/>
    </location>
</feature>
<dbReference type="Pfam" id="PF14510">
    <property type="entry name" value="ABC_trans_N"/>
    <property type="match status" value="1"/>
</dbReference>
<dbReference type="GO" id="GO:0005886">
    <property type="term" value="C:plasma membrane"/>
    <property type="evidence" value="ECO:0007669"/>
    <property type="project" value="UniProtKB-ARBA"/>
</dbReference>
<evidence type="ECO:0000256" key="7">
    <source>
        <dbReference type="ARBA" id="ARBA00022741"/>
    </source>
</evidence>
<feature type="transmembrane region" description="Helical" evidence="16">
    <location>
        <begin position="1102"/>
        <end position="1119"/>
    </location>
</feature>
<organism evidence="21 22">
    <name type="scientific">Thlaspi arvense</name>
    <name type="common">Field penny-cress</name>
    <dbReference type="NCBI Taxonomy" id="13288"/>
    <lineage>
        <taxon>Eukaryota</taxon>
        <taxon>Viridiplantae</taxon>
        <taxon>Streptophyta</taxon>
        <taxon>Embryophyta</taxon>
        <taxon>Tracheophyta</taxon>
        <taxon>Spermatophyta</taxon>
        <taxon>Magnoliopsida</taxon>
        <taxon>eudicotyledons</taxon>
        <taxon>Gunneridae</taxon>
        <taxon>Pentapetalae</taxon>
        <taxon>rosids</taxon>
        <taxon>malvids</taxon>
        <taxon>Brassicales</taxon>
        <taxon>Brassicaceae</taxon>
        <taxon>Thlaspideae</taxon>
        <taxon>Thlaspi</taxon>
    </lineage>
</organism>
<feature type="transmembrane region" description="Helical" evidence="16">
    <location>
        <begin position="1275"/>
        <end position="1295"/>
    </location>
</feature>
<evidence type="ECO:0000256" key="5">
    <source>
        <dbReference type="ARBA" id="ARBA00022692"/>
    </source>
</evidence>
<feature type="domain" description="ABC transporter" evidence="18">
    <location>
        <begin position="144"/>
        <end position="417"/>
    </location>
</feature>
<keyword evidence="11" id="KW-0238">DNA-binding</keyword>
<evidence type="ECO:0000256" key="8">
    <source>
        <dbReference type="ARBA" id="ARBA00022840"/>
    </source>
</evidence>
<evidence type="ECO:0000259" key="18">
    <source>
        <dbReference type="PROSITE" id="PS50893"/>
    </source>
</evidence>
<dbReference type="SMART" id="SM00382">
    <property type="entry name" value="AAA"/>
    <property type="match status" value="2"/>
</dbReference>
<dbReference type="InterPro" id="IPR034003">
    <property type="entry name" value="ABCG_PDR_2"/>
</dbReference>
<dbReference type="GO" id="GO:0016887">
    <property type="term" value="F:ATP hydrolysis activity"/>
    <property type="evidence" value="ECO:0007669"/>
    <property type="project" value="InterPro"/>
</dbReference>
<proteinExistence type="inferred from homology"/>
<evidence type="ECO:0000256" key="6">
    <source>
        <dbReference type="ARBA" id="ARBA00022737"/>
    </source>
</evidence>
<evidence type="ECO:0000256" key="11">
    <source>
        <dbReference type="ARBA" id="ARBA00023125"/>
    </source>
</evidence>
<dbReference type="EMBL" id="OU466859">
    <property type="protein sequence ID" value="CAH2053552.1"/>
    <property type="molecule type" value="Genomic_DNA"/>
</dbReference>
<evidence type="ECO:0000256" key="9">
    <source>
        <dbReference type="ARBA" id="ARBA00022989"/>
    </source>
</evidence>
<evidence type="ECO:0000256" key="10">
    <source>
        <dbReference type="ARBA" id="ARBA00023015"/>
    </source>
</evidence>
<keyword evidence="22" id="KW-1185">Reference proteome</keyword>
<dbReference type="Pfam" id="PF00249">
    <property type="entry name" value="Myb_DNA-binding"/>
    <property type="match status" value="1"/>
</dbReference>
<dbReference type="InterPro" id="IPR017930">
    <property type="entry name" value="Myb_dom"/>
</dbReference>
<reference evidence="21 22" key="1">
    <citation type="submission" date="2022-03" db="EMBL/GenBank/DDBJ databases">
        <authorList>
            <person name="Nunn A."/>
            <person name="Chopra R."/>
            <person name="Nunn A."/>
            <person name="Contreras Garrido A."/>
        </authorList>
    </citation>
    <scope>NUCLEOTIDE SEQUENCE [LARGE SCALE GENOMIC DNA]</scope>
</reference>
<dbReference type="InterPro" id="IPR013525">
    <property type="entry name" value="ABC2_TM"/>
</dbReference>
<evidence type="ECO:0000256" key="4">
    <source>
        <dbReference type="ARBA" id="ARBA00022448"/>
    </source>
</evidence>
<dbReference type="InterPro" id="IPR006447">
    <property type="entry name" value="Myb_dom_plants"/>
</dbReference>
<feature type="domain" description="SANT" evidence="19">
    <location>
        <begin position="1490"/>
        <end position="1543"/>
    </location>
</feature>
<feature type="compositionally biased region" description="Polar residues" evidence="15">
    <location>
        <begin position="1444"/>
        <end position="1458"/>
    </location>
</feature>
<dbReference type="CDD" id="cd03232">
    <property type="entry name" value="ABCG_PDR_domain2"/>
    <property type="match status" value="1"/>
</dbReference>
<dbReference type="InterPro" id="IPR029481">
    <property type="entry name" value="ABC_trans_N"/>
</dbReference>
<dbReference type="PROSITE" id="PS50090">
    <property type="entry name" value="MYB_LIKE"/>
    <property type="match status" value="1"/>
</dbReference>
<feature type="transmembrane region" description="Helical" evidence="16">
    <location>
        <begin position="592"/>
        <end position="616"/>
    </location>
</feature>
<dbReference type="Pfam" id="PF01061">
    <property type="entry name" value="ABC2_membrane"/>
    <property type="match status" value="2"/>
</dbReference>
<evidence type="ECO:0000256" key="12">
    <source>
        <dbReference type="ARBA" id="ARBA00023136"/>
    </source>
</evidence>
<evidence type="ECO:0000259" key="20">
    <source>
        <dbReference type="PROSITE" id="PS51294"/>
    </source>
</evidence>
<evidence type="ECO:0000256" key="3">
    <source>
        <dbReference type="ARBA" id="ARBA00006012"/>
    </source>
</evidence>
<evidence type="ECO:0000256" key="16">
    <source>
        <dbReference type="SAM" id="Phobius"/>
    </source>
</evidence>
<dbReference type="FunFam" id="1.10.10.60:FF:000009">
    <property type="entry name" value="transcription factor MYB1R1"/>
    <property type="match status" value="1"/>
</dbReference>
<dbReference type="PROSITE" id="PS51293">
    <property type="entry name" value="SANT"/>
    <property type="match status" value="1"/>
</dbReference>
<dbReference type="InterPro" id="IPR003593">
    <property type="entry name" value="AAA+_ATPase"/>
</dbReference>
<dbReference type="SUPFAM" id="SSF52540">
    <property type="entry name" value="P-loop containing nucleoside triphosphate hydrolases"/>
    <property type="match status" value="2"/>
</dbReference>
<feature type="region of interest" description="Disordered" evidence="15">
    <location>
        <begin position="1560"/>
        <end position="1588"/>
    </location>
</feature>
<dbReference type="GO" id="GO:0003677">
    <property type="term" value="F:DNA binding"/>
    <property type="evidence" value="ECO:0007669"/>
    <property type="project" value="UniProtKB-KW"/>
</dbReference>
<evidence type="ECO:0000259" key="19">
    <source>
        <dbReference type="PROSITE" id="PS51293"/>
    </source>
</evidence>
<keyword evidence="6" id="KW-0677">Repeat</keyword>
<feature type="domain" description="HTH myb-type" evidence="20">
    <location>
        <begin position="1487"/>
        <end position="1543"/>
    </location>
</feature>
<evidence type="ECO:0000256" key="14">
    <source>
        <dbReference type="ARBA" id="ARBA00023242"/>
    </source>
</evidence>
<dbReference type="InterPro" id="IPR003439">
    <property type="entry name" value="ABC_transporter-like_ATP-bd"/>
</dbReference>
<feature type="transmembrane region" description="Helical" evidence="16">
    <location>
        <begin position="512"/>
        <end position="534"/>
    </location>
</feature>
<keyword evidence="5 16" id="KW-0812">Transmembrane</keyword>
<dbReference type="NCBIfam" id="TIGR01557">
    <property type="entry name" value="myb_SHAQKYF"/>
    <property type="match status" value="1"/>
</dbReference>
<feature type="transmembrane region" description="Helical" evidence="16">
    <location>
        <begin position="1326"/>
        <end position="1349"/>
    </location>
</feature>
<feature type="domain" description="ABC transporter" evidence="18">
    <location>
        <begin position="811"/>
        <end position="1063"/>
    </location>
</feature>
<comment type="subcellular location">
    <subcellularLocation>
        <location evidence="2">Membrane</location>
        <topology evidence="2">Multi-pass membrane protein</topology>
    </subcellularLocation>
    <subcellularLocation>
        <location evidence="1">Nucleus</location>
    </subcellularLocation>
</comment>
<dbReference type="PROSITE" id="PS50893">
    <property type="entry name" value="ABC_TRANSPORTER_2"/>
    <property type="match status" value="2"/>
</dbReference>
<keyword evidence="10" id="KW-0805">Transcription regulation</keyword>
<dbReference type="Gene3D" id="1.10.10.60">
    <property type="entry name" value="Homeodomain-like"/>
    <property type="match status" value="1"/>
</dbReference>
<keyword evidence="4" id="KW-0813">Transport</keyword>
<dbReference type="Gene3D" id="3.40.50.300">
    <property type="entry name" value="P-loop containing nucleotide triphosphate hydrolases"/>
    <property type="match status" value="2"/>
</dbReference>
<dbReference type="Pfam" id="PF00005">
    <property type="entry name" value="ABC_tran"/>
    <property type="match status" value="2"/>
</dbReference>
<dbReference type="InterPro" id="IPR009057">
    <property type="entry name" value="Homeodomain-like_sf"/>
</dbReference>
<evidence type="ECO:0000256" key="1">
    <source>
        <dbReference type="ARBA" id="ARBA00004123"/>
    </source>
</evidence>
<dbReference type="Pfam" id="PF08370">
    <property type="entry name" value="PDR_assoc"/>
    <property type="match status" value="1"/>
</dbReference>
<feature type="non-terminal residue" evidence="21">
    <location>
        <position position="1"/>
    </location>
</feature>
<dbReference type="GO" id="GO:0005634">
    <property type="term" value="C:nucleus"/>
    <property type="evidence" value="ECO:0007669"/>
    <property type="project" value="UniProtKB-SubCell"/>
</dbReference>
<evidence type="ECO:0000259" key="17">
    <source>
        <dbReference type="PROSITE" id="PS50090"/>
    </source>
</evidence>
<evidence type="ECO:0000256" key="2">
    <source>
        <dbReference type="ARBA" id="ARBA00004141"/>
    </source>
</evidence>
<keyword evidence="9 16" id="KW-1133">Transmembrane helix</keyword>
<evidence type="ECO:0000256" key="15">
    <source>
        <dbReference type="SAM" id="MobiDB-lite"/>
    </source>
</evidence>
<feature type="domain" description="Myb-like" evidence="17">
    <location>
        <begin position="1487"/>
        <end position="1539"/>
    </location>
</feature>
<dbReference type="SUPFAM" id="SSF46689">
    <property type="entry name" value="Homeodomain-like"/>
    <property type="match status" value="1"/>
</dbReference>
<name>A0AAU9S319_THLAR</name>
<dbReference type="FunFam" id="3.40.50.300:FF:000059">
    <property type="entry name" value="ABC transporter G family member 40"/>
    <property type="match status" value="1"/>
</dbReference>
<dbReference type="FunFam" id="3.40.50.300:FF:000179">
    <property type="entry name" value="ABC transporter G family member 34"/>
    <property type="match status" value="1"/>
</dbReference>
<dbReference type="GO" id="GO:0005524">
    <property type="term" value="F:ATP binding"/>
    <property type="evidence" value="ECO:0007669"/>
    <property type="project" value="UniProtKB-KW"/>
</dbReference>
<dbReference type="GO" id="GO:0140359">
    <property type="term" value="F:ABC-type transporter activity"/>
    <property type="evidence" value="ECO:0007669"/>
    <property type="project" value="InterPro"/>
</dbReference>
<feature type="transmembrane region" description="Helical" evidence="16">
    <location>
        <begin position="741"/>
        <end position="767"/>
    </location>
</feature>
<dbReference type="InterPro" id="IPR043926">
    <property type="entry name" value="ABCG_dom"/>
</dbReference>
<feature type="region of interest" description="Disordered" evidence="15">
    <location>
        <begin position="1444"/>
        <end position="1491"/>
    </location>
</feature>
<feature type="transmembrane region" description="Helical" evidence="16">
    <location>
        <begin position="1131"/>
        <end position="1147"/>
    </location>
</feature>
<keyword evidence="8" id="KW-0067">ATP-binding</keyword>
<feature type="transmembrane region" description="Helical" evidence="16">
    <location>
        <begin position="546"/>
        <end position="571"/>
    </location>
</feature>
<dbReference type="PROSITE" id="PS51294">
    <property type="entry name" value="HTH_MYB"/>
    <property type="match status" value="1"/>
</dbReference>
<evidence type="ECO:0000256" key="13">
    <source>
        <dbReference type="ARBA" id="ARBA00023163"/>
    </source>
</evidence>